<evidence type="ECO:0000313" key="2">
    <source>
        <dbReference type="Proteomes" id="UP000598271"/>
    </source>
</evidence>
<protein>
    <recommendedName>
        <fullName evidence="3">Four helix bundle protein</fullName>
    </recommendedName>
</protein>
<dbReference type="AlphaFoldDB" id="A0A8J3G7P2"/>
<dbReference type="PANTHER" id="PTHR38471:SF2">
    <property type="entry name" value="FOUR HELIX BUNDLE PROTEIN"/>
    <property type="match status" value="1"/>
</dbReference>
<sequence>MSHELVLEIYALSKAFPSSETYGITSQLRRASVSIPTNISEGCGRKTDNEFIRYIHISLGSAHEVEYLLQLSFDLQFIDIASYEALNKKINVVKRMLFQLEKKINETKIN</sequence>
<proteinExistence type="predicted"/>
<name>A0A8J3G7P2_9BACT</name>
<reference evidence="1 2" key="1">
    <citation type="journal article" date="2014" name="Int. J. Syst. Evol. Microbiol.">
        <title>Complete genome sequence of Corynebacterium casei LMG S-19264T (=DSM 44701T), isolated from a smear-ripened cheese.</title>
        <authorList>
            <consortium name="US DOE Joint Genome Institute (JGI-PGF)"/>
            <person name="Walter F."/>
            <person name="Albersmeier A."/>
            <person name="Kalinowski J."/>
            <person name="Ruckert C."/>
        </authorList>
    </citation>
    <scope>NUCLEOTIDE SEQUENCE [LARGE SCALE GENOMIC DNA]</scope>
    <source>
        <strain evidence="1 2">KCTC 12866</strain>
    </source>
</reference>
<dbReference type="Proteomes" id="UP000598271">
    <property type="component" value="Unassembled WGS sequence"/>
</dbReference>
<comment type="caution">
    <text evidence="1">The sequence shown here is derived from an EMBL/GenBank/DDBJ whole genome shotgun (WGS) entry which is preliminary data.</text>
</comment>
<accession>A0A8J3G7P2</accession>
<gene>
    <name evidence="1" type="ORF">GCM10007390_01070</name>
</gene>
<dbReference type="SUPFAM" id="SSF158446">
    <property type="entry name" value="IVS-encoded protein-like"/>
    <property type="match status" value="1"/>
</dbReference>
<evidence type="ECO:0008006" key="3">
    <source>
        <dbReference type="Google" id="ProtNLM"/>
    </source>
</evidence>
<dbReference type="Gene3D" id="1.20.1440.60">
    <property type="entry name" value="23S rRNA-intervening sequence"/>
    <property type="match status" value="1"/>
</dbReference>
<dbReference type="Pfam" id="PF05635">
    <property type="entry name" value="23S_rRNA_IVP"/>
    <property type="match status" value="1"/>
</dbReference>
<organism evidence="1 2">
    <name type="scientific">Persicitalea jodogahamensis</name>
    <dbReference type="NCBI Taxonomy" id="402147"/>
    <lineage>
        <taxon>Bacteria</taxon>
        <taxon>Pseudomonadati</taxon>
        <taxon>Bacteroidota</taxon>
        <taxon>Cytophagia</taxon>
        <taxon>Cytophagales</taxon>
        <taxon>Spirosomataceae</taxon>
        <taxon>Persicitalea</taxon>
    </lineage>
</organism>
<dbReference type="PANTHER" id="PTHR38471">
    <property type="entry name" value="FOUR HELIX BUNDLE PROTEIN"/>
    <property type="match status" value="1"/>
</dbReference>
<dbReference type="EMBL" id="BMXF01000001">
    <property type="protein sequence ID" value="GHB52220.1"/>
    <property type="molecule type" value="Genomic_DNA"/>
</dbReference>
<evidence type="ECO:0000313" key="1">
    <source>
        <dbReference type="EMBL" id="GHB52220.1"/>
    </source>
</evidence>
<dbReference type="InterPro" id="IPR012657">
    <property type="entry name" value="23S_rRNA-intervening_sequence"/>
</dbReference>
<dbReference type="InterPro" id="IPR036583">
    <property type="entry name" value="23S_rRNA_IVS_sf"/>
</dbReference>
<dbReference type="CDD" id="cd16377">
    <property type="entry name" value="23S_rRNA_IVP_like"/>
    <property type="match status" value="1"/>
</dbReference>
<keyword evidence="2" id="KW-1185">Reference proteome</keyword>
<dbReference type="NCBIfam" id="TIGR02436">
    <property type="entry name" value="four helix bundle protein"/>
    <property type="match status" value="1"/>
</dbReference>